<dbReference type="InterPro" id="IPR058792">
    <property type="entry name" value="Beta-barrel_RND_2"/>
</dbReference>
<dbReference type="AlphaFoldDB" id="A0A7Y9R0G2"/>
<evidence type="ECO:0000313" key="5">
    <source>
        <dbReference type="EMBL" id="NYG34039.1"/>
    </source>
</evidence>
<evidence type="ECO:0000313" key="6">
    <source>
        <dbReference type="Proteomes" id="UP000518288"/>
    </source>
</evidence>
<dbReference type="GO" id="GO:1990281">
    <property type="term" value="C:efflux pump complex"/>
    <property type="evidence" value="ECO:0007669"/>
    <property type="project" value="TreeGrafter"/>
</dbReference>
<gene>
    <name evidence="5" type="ORF">BDD16_003025</name>
</gene>
<dbReference type="Pfam" id="PF25954">
    <property type="entry name" value="Beta-barrel_RND_2"/>
    <property type="match status" value="1"/>
</dbReference>
<dbReference type="PROSITE" id="PS51257">
    <property type="entry name" value="PROKAR_LIPOPROTEIN"/>
    <property type="match status" value="1"/>
</dbReference>
<dbReference type="SUPFAM" id="SSF111369">
    <property type="entry name" value="HlyD-like secretion proteins"/>
    <property type="match status" value="1"/>
</dbReference>
<dbReference type="Proteomes" id="UP000518288">
    <property type="component" value="Unassembled WGS sequence"/>
</dbReference>
<evidence type="ECO:0000259" key="4">
    <source>
        <dbReference type="Pfam" id="PF25973"/>
    </source>
</evidence>
<reference evidence="5 6" key="1">
    <citation type="submission" date="2020-07" db="EMBL/GenBank/DDBJ databases">
        <title>Genomic Encyclopedia of Archaeal and Bacterial Type Strains, Phase II (KMG-II): from individual species to whole genera.</title>
        <authorList>
            <person name="Goeker M."/>
        </authorList>
    </citation>
    <scope>NUCLEOTIDE SEQUENCE [LARGE SCALE GENOMIC DNA]</scope>
    <source>
        <strain evidence="5 6">DSM 21226</strain>
    </source>
</reference>
<feature type="domain" description="CzcB-like barrel-sandwich hybrid" evidence="4">
    <location>
        <begin position="39"/>
        <end position="184"/>
    </location>
</feature>
<dbReference type="Gene3D" id="2.40.30.170">
    <property type="match status" value="1"/>
</dbReference>
<comment type="caution">
    <text evidence="5">The sequence shown here is derived from an EMBL/GenBank/DDBJ whole genome shotgun (WGS) entry which is preliminary data.</text>
</comment>
<evidence type="ECO:0000256" key="1">
    <source>
        <dbReference type="ARBA" id="ARBA00009477"/>
    </source>
</evidence>
<feature type="coiled-coil region" evidence="2">
    <location>
        <begin position="124"/>
        <end position="158"/>
    </location>
</feature>
<dbReference type="InterPro" id="IPR006143">
    <property type="entry name" value="RND_pump_MFP"/>
</dbReference>
<dbReference type="Gene3D" id="1.10.287.470">
    <property type="entry name" value="Helix hairpin bin"/>
    <property type="match status" value="1"/>
</dbReference>
<accession>A0A7Y9R0G2</accession>
<dbReference type="Gene3D" id="2.40.50.100">
    <property type="match status" value="1"/>
</dbReference>
<keyword evidence="2" id="KW-0175">Coiled coil</keyword>
<sequence>MPCDRHPPRPALLLGLSLWLLLPACASALTLGCLITPARVAEIGTPVAGVVERMLVDRGDSVRQGQPLAVLHAAGERASVRTAEARARAQAAVSAAQATLSLARQKTQRAESLHAEQFISDIALDQARTELTVAAQSLKQAEDQRAIYQAESAQALAQLHQRALRSPFDGVVVDRMAQPGERVELLPLLRVADVARLRVEVVVPASQFGQVRAGARHPVKADVPGVAAREATVTQVDQVIDAASNTFRVRLAMDNADRAVPAGARCQVDLGLATVAGSAGSAGTKTP</sequence>
<dbReference type="PANTHER" id="PTHR30469:SF15">
    <property type="entry name" value="HLYD FAMILY OF SECRETION PROTEINS"/>
    <property type="match status" value="1"/>
</dbReference>
<dbReference type="Pfam" id="PF25973">
    <property type="entry name" value="BSH_CzcB"/>
    <property type="match status" value="1"/>
</dbReference>
<keyword evidence="6" id="KW-1185">Reference proteome</keyword>
<proteinExistence type="inferred from homology"/>
<protein>
    <submittedName>
        <fullName evidence="5">RND family efflux transporter MFP subunit</fullName>
    </submittedName>
</protein>
<feature type="domain" description="CusB-like beta-barrel" evidence="3">
    <location>
        <begin position="199"/>
        <end position="271"/>
    </location>
</feature>
<dbReference type="InterPro" id="IPR058647">
    <property type="entry name" value="BSH_CzcB-like"/>
</dbReference>
<dbReference type="PANTHER" id="PTHR30469">
    <property type="entry name" value="MULTIDRUG RESISTANCE PROTEIN MDTA"/>
    <property type="match status" value="1"/>
</dbReference>
<dbReference type="EMBL" id="JACCFH010000001">
    <property type="protein sequence ID" value="NYG34039.1"/>
    <property type="molecule type" value="Genomic_DNA"/>
</dbReference>
<evidence type="ECO:0000259" key="3">
    <source>
        <dbReference type="Pfam" id="PF25954"/>
    </source>
</evidence>
<comment type="similarity">
    <text evidence="1">Belongs to the membrane fusion protein (MFP) (TC 8.A.1) family.</text>
</comment>
<name>A0A7Y9R0G2_9BURK</name>
<organism evidence="5 6">
    <name type="scientific">Sphaerotilus montanus</name>
    <dbReference type="NCBI Taxonomy" id="522889"/>
    <lineage>
        <taxon>Bacteria</taxon>
        <taxon>Pseudomonadati</taxon>
        <taxon>Pseudomonadota</taxon>
        <taxon>Betaproteobacteria</taxon>
        <taxon>Burkholderiales</taxon>
        <taxon>Sphaerotilaceae</taxon>
        <taxon>Sphaerotilus</taxon>
    </lineage>
</organism>
<evidence type="ECO:0000256" key="2">
    <source>
        <dbReference type="SAM" id="Coils"/>
    </source>
</evidence>
<dbReference type="NCBIfam" id="TIGR01730">
    <property type="entry name" value="RND_mfp"/>
    <property type="match status" value="1"/>
</dbReference>
<dbReference type="GO" id="GO:0015562">
    <property type="term" value="F:efflux transmembrane transporter activity"/>
    <property type="evidence" value="ECO:0007669"/>
    <property type="project" value="TreeGrafter"/>
</dbReference>